<dbReference type="Gene3D" id="3.20.20.30">
    <property type="entry name" value="Luciferase-like domain"/>
    <property type="match status" value="1"/>
</dbReference>
<sequence>MRHIQFGLTLPSANATDLSHPLFFNSIRAAIEMVTGHFDSVWLPDHLQFASTPIFESWTMLTYLAASYPQLRYGHLVLCQLFRNPALLAKMAATLQHMSQGQFILGLGAGSAEDEALAYDFSLPTAGQRVNALEEQLQIITSLWREDRVSFSGTYHQITEASCLPHPEPLPPVLIAAFQPRMLRLAARYADWWNTGMITPEEARTHIQALDAACEAVGRDPKTLRRTILLNCSCATTEARLKMLKDTHTSPFGPGLVGKPAQIVEQLQAYVELGFDYFMFMPGGLPRDLTTLELLTHEVLPTLNKLYC</sequence>
<keyword evidence="7" id="KW-1185">Reference proteome</keyword>
<evidence type="ECO:0000256" key="1">
    <source>
        <dbReference type="ARBA" id="ARBA00022630"/>
    </source>
</evidence>
<evidence type="ECO:0000256" key="4">
    <source>
        <dbReference type="ARBA" id="ARBA00023033"/>
    </source>
</evidence>
<name>A0A4P6JQ68_KTERU</name>
<dbReference type="EMBL" id="CP035758">
    <property type="protein sequence ID" value="QBD77424.1"/>
    <property type="molecule type" value="Genomic_DNA"/>
</dbReference>
<accession>A0A4P6JQ68</accession>
<keyword evidence="1" id="KW-0285">Flavoprotein</keyword>
<dbReference type="Pfam" id="PF00296">
    <property type="entry name" value="Bac_luciferase"/>
    <property type="match status" value="1"/>
</dbReference>
<evidence type="ECO:0000256" key="3">
    <source>
        <dbReference type="ARBA" id="ARBA00023002"/>
    </source>
</evidence>
<evidence type="ECO:0000259" key="5">
    <source>
        <dbReference type="Pfam" id="PF00296"/>
    </source>
</evidence>
<evidence type="ECO:0000313" key="7">
    <source>
        <dbReference type="Proteomes" id="UP000290365"/>
    </source>
</evidence>
<dbReference type="RefSeq" id="WP_129888481.1">
    <property type="nucleotide sequence ID" value="NZ_CP035758.1"/>
</dbReference>
<dbReference type="SUPFAM" id="SSF51679">
    <property type="entry name" value="Bacterial luciferase-like"/>
    <property type="match status" value="1"/>
</dbReference>
<keyword evidence="2" id="KW-0288">FMN</keyword>
<organism evidence="6 7">
    <name type="scientific">Ktedonosporobacter rubrisoli</name>
    <dbReference type="NCBI Taxonomy" id="2509675"/>
    <lineage>
        <taxon>Bacteria</taxon>
        <taxon>Bacillati</taxon>
        <taxon>Chloroflexota</taxon>
        <taxon>Ktedonobacteria</taxon>
        <taxon>Ktedonobacterales</taxon>
        <taxon>Ktedonosporobacteraceae</taxon>
        <taxon>Ktedonosporobacter</taxon>
    </lineage>
</organism>
<dbReference type="Proteomes" id="UP000290365">
    <property type="component" value="Chromosome"/>
</dbReference>
<dbReference type="GO" id="GO:0046306">
    <property type="term" value="P:alkanesulfonate catabolic process"/>
    <property type="evidence" value="ECO:0007669"/>
    <property type="project" value="TreeGrafter"/>
</dbReference>
<keyword evidence="3" id="KW-0560">Oxidoreductase</keyword>
<dbReference type="OrthoDB" id="156481at2"/>
<dbReference type="AlphaFoldDB" id="A0A4P6JQ68"/>
<dbReference type="KEGG" id="kbs:EPA93_16060"/>
<protein>
    <submittedName>
        <fullName evidence="6">LLM class flavin-dependent oxidoreductase</fullName>
    </submittedName>
</protein>
<dbReference type="PANTHER" id="PTHR42847">
    <property type="entry name" value="ALKANESULFONATE MONOOXYGENASE"/>
    <property type="match status" value="1"/>
</dbReference>
<reference evidence="6 7" key="1">
    <citation type="submission" date="2019-01" db="EMBL/GenBank/DDBJ databases">
        <title>Ktedonosporobacter rubrisoli SCAWS-G2.</title>
        <authorList>
            <person name="Huang Y."/>
            <person name="Yan B."/>
        </authorList>
    </citation>
    <scope>NUCLEOTIDE SEQUENCE [LARGE SCALE GENOMIC DNA]</scope>
    <source>
        <strain evidence="6 7">SCAWS-G2</strain>
    </source>
</reference>
<dbReference type="PANTHER" id="PTHR42847:SF4">
    <property type="entry name" value="ALKANESULFONATE MONOOXYGENASE-RELATED"/>
    <property type="match status" value="1"/>
</dbReference>
<feature type="domain" description="Luciferase-like" evidence="5">
    <location>
        <begin position="5"/>
        <end position="241"/>
    </location>
</feature>
<gene>
    <name evidence="6" type="ORF">EPA93_16060</name>
</gene>
<dbReference type="InterPro" id="IPR011251">
    <property type="entry name" value="Luciferase-like_dom"/>
</dbReference>
<dbReference type="InterPro" id="IPR036661">
    <property type="entry name" value="Luciferase-like_sf"/>
</dbReference>
<proteinExistence type="predicted"/>
<evidence type="ECO:0000313" key="6">
    <source>
        <dbReference type="EMBL" id="QBD77424.1"/>
    </source>
</evidence>
<dbReference type="GO" id="GO:0008726">
    <property type="term" value="F:alkanesulfonate monooxygenase activity"/>
    <property type="evidence" value="ECO:0007669"/>
    <property type="project" value="TreeGrafter"/>
</dbReference>
<keyword evidence="4" id="KW-0503">Monooxygenase</keyword>
<dbReference type="InterPro" id="IPR050172">
    <property type="entry name" value="SsuD_RutA_monooxygenase"/>
</dbReference>
<evidence type="ECO:0000256" key="2">
    <source>
        <dbReference type="ARBA" id="ARBA00022643"/>
    </source>
</evidence>